<gene>
    <name evidence="1" type="ORF">IAA81_06595</name>
</gene>
<dbReference type="Proteomes" id="UP000823638">
    <property type="component" value="Unassembled WGS sequence"/>
</dbReference>
<dbReference type="EMBL" id="JADIMM010000080">
    <property type="protein sequence ID" value="MBO8457881.1"/>
    <property type="molecule type" value="Genomic_DNA"/>
</dbReference>
<proteinExistence type="predicted"/>
<dbReference type="AlphaFoldDB" id="A0A9D9HPR6"/>
<accession>A0A9D9HPR6</accession>
<evidence type="ECO:0000313" key="1">
    <source>
        <dbReference type="EMBL" id="MBO8457881.1"/>
    </source>
</evidence>
<name>A0A9D9HPR6_9SPIR</name>
<protein>
    <submittedName>
        <fullName evidence="1">Uncharacterized protein</fullName>
    </submittedName>
</protein>
<dbReference type="Gene3D" id="3.40.50.2000">
    <property type="entry name" value="Glycogen Phosphorylase B"/>
    <property type="match status" value="1"/>
</dbReference>
<reference evidence="1" key="1">
    <citation type="submission" date="2020-10" db="EMBL/GenBank/DDBJ databases">
        <authorList>
            <person name="Gilroy R."/>
        </authorList>
    </citation>
    <scope>NUCLEOTIDE SEQUENCE</scope>
    <source>
        <strain evidence="1">10532</strain>
    </source>
</reference>
<reference evidence="1" key="2">
    <citation type="journal article" date="2021" name="PeerJ">
        <title>Extensive microbial diversity within the chicken gut microbiome revealed by metagenomics and culture.</title>
        <authorList>
            <person name="Gilroy R."/>
            <person name="Ravi A."/>
            <person name="Getino M."/>
            <person name="Pursley I."/>
            <person name="Horton D.L."/>
            <person name="Alikhan N.F."/>
            <person name="Baker D."/>
            <person name="Gharbi K."/>
            <person name="Hall N."/>
            <person name="Watson M."/>
            <person name="Adriaenssens E.M."/>
            <person name="Foster-Nyarko E."/>
            <person name="Jarju S."/>
            <person name="Secka A."/>
            <person name="Antonio M."/>
            <person name="Oren A."/>
            <person name="Chaudhuri R.R."/>
            <person name="La Ragione R."/>
            <person name="Hildebrand F."/>
            <person name="Pallen M.J."/>
        </authorList>
    </citation>
    <scope>NUCLEOTIDE SEQUENCE</scope>
    <source>
        <strain evidence="1">10532</strain>
    </source>
</reference>
<organism evidence="1 2">
    <name type="scientific">Candidatus Gallitreponema excrementavium</name>
    <dbReference type="NCBI Taxonomy" id="2840840"/>
    <lineage>
        <taxon>Bacteria</taxon>
        <taxon>Pseudomonadati</taxon>
        <taxon>Spirochaetota</taxon>
        <taxon>Spirochaetia</taxon>
        <taxon>Spirochaetales</taxon>
        <taxon>Candidatus Gallitreponema</taxon>
    </lineage>
</organism>
<comment type="caution">
    <text evidence="1">The sequence shown here is derived from an EMBL/GenBank/DDBJ whole genome shotgun (WGS) entry which is preliminary data.</text>
</comment>
<sequence>MKVLFVTSEHPENQFGGLGSFTRDYVKELKKTVEVVAVYLHYSSEIPPEPGGAIDYVLVPEKKFPSVSIEGNILETAASF</sequence>
<evidence type="ECO:0000313" key="2">
    <source>
        <dbReference type="Proteomes" id="UP000823638"/>
    </source>
</evidence>